<feature type="domain" description="B12-binding" evidence="6">
    <location>
        <begin position="1"/>
        <end position="107"/>
    </location>
</feature>
<evidence type="ECO:0000256" key="4">
    <source>
        <dbReference type="ARBA" id="ARBA00023235"/>
    </source>
</evidence>
<reference evidence="7" key="1">
    <citation type="submission" date="2017-02" db="UniProtKB">
        <authorList>
            <consortium name="WormBaseParasite"/>
        </authorList>
    </citation>
    <scope>IDENTIFICATION</scope>
</reference>
<name>A0A0M3JMT0_ANISI</name>
<keyword evidence="3" id="KW-0479">Metal-binding</keyword>
<evidence type="ECO:0000313" key="7">
    <source>
        <dbReference type="WBParaSite" id="ASIM_0000896901-mRNA-1"/>
    </source>
</evidence>
<proteinExistence type="predicted"/>
<dbReference type="NCBIfam" id="TIGR00640">
    <property type="entry name" value="acid_CoA_mut_C"/>
    <property type="match status" value="1"/>
</dbReference>
<organism evidence="7">
    <name type="scientific">Anisakis simplex</name>
    <name type="common">Herring worm</name>
    <dbReference type="NCBI Taxonomy" id="6269"/>
    <lineage>
        <taxon>Eukaryota</taxon>
        <taxon>Metazoa</taxon>
        <taxon>Ecdysozoa</taxon>
        <taxon>Nematoda</taxon>
        <taxon>Chromadorea</taxon>
        <taxon>Rhabditida</taxon>
        <taxon>Spirurina</taxon>
        <taxon>Ascaridomorpha</taxon>
        <taxon>Ascaridoidea</taxon>
        <taxon>Anisakidae</taxon>
        <taxon>Anisakis</taxon>
        <taxon>Anisakis simplex complex</taxon>
    </lineage>
</organism>
<dbReference type="AlphaFoldDB" id="A0A0M3JMT0"/>
<keyword evidence="5" id="KW-0170">Cobalt</keyword>
<dbReference type="SUPFAM" id="SSF52242">
    <property type="entry name" value="Cobalamin (vitamin B12)-binding domain"/>
    <property type="match status" value="1"/>
</dbReference>
<evidence type="ECO:0000256" key="2">
    <source>
        <dbReference type="ARBA" id="ARBA00022628"/>
    </source>
</evidence>
<keyword evidence="4" id="KW-0413">Isomerase</keyword>
<dbReference type="Gene3D" id="3.40.50.280">
    <property type="entry name" value="Cobalamin-binding domain"/>
    <property type="match status" value="1"/>
</dbReference>
<evidence type="ECO:0000256" key="3">
    <source>
        <dbReference type="ARBA" id="ARBA00022723"/>
    </source>
</evidence>
<dbReference type="InterPro" id="IPR036724">
    <property type="entry name" value="Cobalamin-bd_sf"/>
</dbReference>
<evidence type="ECO:0000256" key="5">
    <source>
        <dbReference type="ARBA" id="ARBA00023285"/>
    </source>
</evidence>
<dbReference type="WBParaSite" id="ASIM_0000896901-mRNA-1">
    <property type="protein sequence ID" value="ASIM_0000896901-mRNA-1"/>
    <property type="gene ID" value="ASIM_0000896901"/>
</dbReference>
<sequence length="107" mass="12039">LISRLGDTDKKGDEHRMIAATAFADLGFDVDVGPIVQTPEQVARQAVDADVHAIGARNLLMKHMTLIPDLFSQLKQLDRSSVVFVFFNDSTHSFSVFPIFFHFHSFF</sequence>
<comment type="cofactor">
    <cofactor evidence="1">
        <name>adenosylcob(III)alamin</name>
        <dbReference type="ChEBI" id="CHEBI:18408"/>
    </cofactor>
</comment>
<dbReference type="GO" id="GO:0031419">
    <property type="term" value="F:cobalamin binding"/>
    <property type="evidence" value="ECO:0007669"/>
    <property type="project" value="UniProtKB-KW"/>
</dbReference>
<evidence type="ECO:0000256" key="1">
    <source>
        <dbReference type="ARBA" id="ARBA00001922"/>
    </source>
</evidence>
<dbReference type="PROSITE" id="PS51332">
    <property type="entry name" value="B12_BINDING"/>
    <property type="match status" value="1"/>
</dbReference>
<dbReference type="GO" id="GO:0016853">
    <property type="term" value="F:isomerase activity"/>
    <property type="evidence" value="ECO:0007669"/>
    <property type="project" value="UniProtKB-KW"/>
</dbReference>
<protein>
    <submittedName>
        <fullName evidence="7">Probable methylmalonyl-CoA mutase, mitochondrial (inferred by orthology to a C. elegans protein)</fullName>
    </submittedName>
</protein>
<dbReference type="InterPro" id="IPR006158">
    <property type="entry name" value="Cobalamin-bd"/>
</dbReference>
<dbReference type="GO" id="GO:0046872">
    <property type="term" value="F:metal ion binding"/>
    <property type="evidence" value="ECO:0007669"/>
    <property type="project" value="UniProtKB-KW"/>
</dbReference>
<evidence type="ECO:0000259" key="6">
    <source>
        <dbReference type="PROSITE" id="PS51332"/>
    </source>
</evidence>
<dbReference type="PANTHER" id="PTHR48101">
    <property type="entry name" value="METHYLMALONYL-COA MUTASE, MITOCHONDRIAL-RELATED"/>
    <property type="match status" value="1"/>
</dbReference>
<keyword evidence="2" id="KW-0846">Cobalamin</keyword>
<accession>A0A0M3JMT0</accession>
<dbReference type="InterPro" id="IPR006159">
    <property type="entry name" value="Acid_CoA_mut_C"/>
</dbReference>